<organism evidence="3 4">
    <name type="scientific">Dreissena polymorpha</name>
    <name type="common">Zebra mussel</name>
    <name type="synonym">Mytilus polymorpha</name>
    <dbReference type="NCBI Taxonomy" id="45954"/>
    <lineage>
        <taxon>Eukaryota</taxon>
        <taxon>Metazoa</taxon>
        <taxon>Spiralia</taxon>
        <taxon>Lophotrochozoa</taxon>
        <taxon>Mollusca</taxon>
        <taxon>Bivalvia</taxon>
        <taxon>Autobranchia</taxon>
        <taxon>Heteroconchia</taxon>
        <taxon>Euheterodonta</taxon>
        <taxon>Imparidentia</taxon>
        <taxon>Neoheterodontei</taxon>
        <taxon>Myida</taxon>
        <taxon>Dreissenoidea</taxon>
        <taxon>Dreissenidae</taxon>
        <taxon>Dreissena</taxon>
    </lineage>
</organism>
<proteinExistence type="predicted"/>
<feature type="compositionally biased region" description="Low complexity" evidence="2">
    <location>
        <begin position="255"/>
        <end position="270"/>
    </location>
</feature>
<feature type="compositionally biased region" description="Polar residues" evidence="2">
    <location>
        <begin position="328"/>
        <end position="337"/>
    </location>
</feature>
<keyword evidence="4" id="KW-1185">Reference proteome</keyword>
<sequence length="572" mass="64679">MSITGRSQDLSTKPISWEALENPVPIGSFVSSGVSTSAKIPSRNNSELSESKEREGTTEKGLPEQEDEETKQDKGNESDQEIENTENNIQNGTHFFKDELKENTVDTSQYMLQTEENNHTDIEGSLVSLHTDRENTDDTVITSASFATYVSSQHKTDEFDLIANEFSLYAKQSRVQRREQIPENNLETEFSHPPPRYSQLSKPLEEQEVHEKEQVVAENTMANVLANELPSNEHGRAETVQETSRTNGRKQPRYTPKQTVHKTTTTKTVQIAKPKTDQTSKSNHHELINGHGYENPPIRQSFDTSVRPVPVGGDRSDVENVTRRSAHSEQPTVSVRSPNGLRPSPRPSDNGLTQSLILDLLSKGLGTFTKDMAELLVEQLKAEHEALANQVGLRVKTEAIEELSTLRKEVQELKEENGSLMASIEGLKIDNIKEREQIKREFEKDRLKRVNDVEEKNERISALEKENQTLQEQVKEKQRQTKIAEKKAKVFEDKLKKAEEEHNEKIKELHKELNKAKGELLVFRSKKRIKSSSTDNERPKTFLISRGGASAGRRGTKIPPLPPTIPYQEGDP</sequence>
<feature type="compositionally biased region" description="Polar residues" evidence="2">
    <location>
        <begin position="1"/>
        <end position="14"/>
    </location>
</feature>
<dbReference type="EMBL" id="JAIWYP010000009">
    <property type="protein sequence ID" value="KAH3774318.1"/>
    <property type="molecule type" value="Genomic_DNA"/>
</dbReference>
<feature type="compositionally biased region" description="Polar residues" evidence="2">
    <location>
        <begin position="29"/>
        <end position="48"/>
    </location>
</feature>
<feature type="coiled-coil region" evidence="1">
    <location>
        <begin position="370"/>
        <end position="526"/>
    </location>
</feature>
<evidence type="ECO:0000313" key="4">
    <source>
        <dbReference type="Proteomes" id="UP000828390"/>
    </source>
</evidence>
<name>A0A9D4IJV6_DREPO</name>
<reference evidence="3" key="2">
    <citation type="submission" date="2020-11" db="EMBL/GenBank/DDBJ databases">
        <authorList>
            <person name="McCartney M.A."/>
            <person name="Auch B."/>
            <person name="Kono T."/>
            <person name="Mallez S."/>
            <person name="Becker A."/>
            <person name="Gohl D.M."/>
            <person name="Silverstein K.A.T."/>
            <person name="Koren S."/>
            <person name="Bechman K.B."/>
            <person name="Herman A."/>
            <person name="Abrahante J.E."/>
            <person name="Garbe J."/>
        </authorList>
    </citation>
    <scope>NUCLEOTIDE SEQUENCE</scope>
    <source>
        <strain evidence="3">Duluth1</strain>
        <tissue evidence="3">Whole animal</tissue>
    </source>
</reference>
<reference evidence="3" key="1">
    <citation type="journal article" date="2019" name="bioRxiv">
        <title>The Genome of the Zebra Mussel, Dreissena polymorpha: A Resource for Invasive Species Research.</title>
        <authorList>
            <person name="McCartney M.A."/>
            <person name="Auch B."/>
            <person name="Kono T."/>
            <person name="Mallez S."/>
            <person name="Zhang Y."/>
            <person name="Obille A."/>
            <person name="Becker A."/>
            <person name="Abrahante J.E."/>
            <person name="Garbe J."/>
            <person name="Badalamenti J.P."/>
            <person name="Herman A."/>
            <person name="Mangelson H."/>
            <person name="Liachko I."/>
            <person name="Sullivan S."/>
            <person name="Sone E.D."/>
            <person name="Koren S."/>
            <person name="Silverstein K.A.T."/>
            <person name="Beckman K.B."/>
            <person name="Gohl D.M."/>
        </authorList>
    </citation>
    <scope>NUCLEOTIDE SEQUENCE</scope>
    <source>
        <strain evidence="3">Duluth1</strain>
        <tissue evidence="3">Whole animal</tissue>
    </source>
</reference>
<gene>
    <name evidence="3" type="ORF">DPMN_175697</name>
</gene>
<feature type="compositionally biased region" description="Basic and acidic residues" evidence="2">
    <location>
        <begin position="274"/>
        <end position="288"/>
    </location>
</feature>
<comment type="caution">
    <text evidence="3">The sequence shown here is derived from an EMBL/GenBank/DDBJ whole genome shotgun (WGS) entry which is preliminary data.</text>
</comment>
<accession>A0A9D4IJV6</accession>
<feature type="region of interest" description="Disordered" evidence="2">
    <location>
        <begin position="1"/>
        <end position="92"/>
    </location>
</feature>
<keyword evidence="1" id="KW-0175">Coiled coil</keyword>
<feature type="region of interest" description="Disordered" evidence="2">
    <location>
        <begin position="230"/>
        <end position="350"/>
    </location>
</feature>
<feature type="region of interest" description="Disordered" evidence="2">
    <location>
        <begin position="527"/>
        <end position="572"/>
    </location>
</feature>
<dbReference type="AlphaFoldDB" id="A0A9D4IJV6"/>
<feature type="compositionally biased region" description="Basic and acidic residues" evidence="2">
    <location>
        <begin position="49"/>
        <end position="63"/>
    </location>
</feature>
<dbReference type="Proteomes" id="UP000828390">
    <property type="component" value="Unassembled WGS sequence"/>
</dbReference>
<evidence type="ECO:0000256" key="1">
    <source>
        <dbReference type="SAM" id="Coils"/>
    </source>
</evidence>
<evidence type="ECO:0000313" key="3">
    <source>
        <dbReference type="EMBL" id="KAH3774318.1"/>
    </source>
</evidence>
<dbReference type="OrthoDB" id="6161451at2759"/>
<evidence type="ECO:0000256" key="2">
    <source>
        <dbReference type="SAM" id="MobiDB-lite"/>
    </source>
</evidence>
<protein>
    <submittedName>
        <fullName evidence="3">Uncharacterized protein</fullName>
    </submittedName>
</protein>